<feature type="compositionally biased region" description="Polar residues" evidence="1">
    <location>
        <begin position="84"/>
        <end position="94"/>
    </location>
</feature>
<dbReference type="Proteomes" id="UP001283361">
    <property type="component" value="Unassembled WGS sequence"/>
</dbReference>
<sequence>MREETLNLVSVGKEYNSTLSSLPQSSPSLPVSLLGRLGPEEKLDFEPSCVETVPCASSDNGHCQEKKGLHGEDTSHTSHTSHTETASLVSLVSK</sequence>
<keyword evidence="3" id="KW-1185">Reference proteome</keyword>
<evidence type="ECO:0000313" key="2">
    <source>
        <dbReference type="EMBL" id="KAK3791205.1"/>
    </source>
</evidence>
<evidence type="ECO:0000256" key="1">
    <source>
        <dbReference type="SAM" id="MobiDB-lite"/>
    </source>
</evidence>
<gene>
    <name evidence="2" type="ORF">RRG08_047113</name>
</gene>
<accession>A0AAE1E2J7</accession>
<evidence type="ECO:0000313" key="3">
    <source>
        <dbReference type="Proteomes" id="UP001283361"/>
    </source>
</evidence>
<name>A0AAE1E2J7_9GAST</name>
<feature type="region of interest" description="Disordered" evidence="1">
    <location>
        <begin position="58"/>
        <end position="94"/>
    </location>
</feature>
<comment type="caution">
    <text evidence="2">The sequence shown here is derived from an EMBL/GenBank/DDBJ whole genome shotgun (WGS) entry which is preliminary data.</text>
</comment>
<feature type="compositionally biased region" description="Basic and acidic residues" evidence="1">
    <location>
        <begin position="62"/>
        <end position="76"/>
    </location>
</feature>
<dbReference type="AlphaFoldDB" id="A0AAE1E2J7"/>
<organism evidence="2 3">
    <name type="scientific">Elysia crispata</name>
    <name type="common">lettuce slug</name>
    <dbReference type="NCBI Taxonomy" id="231223"/>
    <lineage>
        <taxon>Eukaryota</taxon>
        <taxon>Metazoa</taxon>
        <taxon>Spiralia</taxon>
        <taxon>Lophotrochozoa</taxon>
        <taxon>Mollusca</taxon>
        <taxon>Gastropoda</taxon>
        <taxon>Heterobranchia</taxon>
        <taxon>Euthyneura</taxon>
        <taxon>Panpulmonata</taxon>
        <taxon>Sacoglossa</taxon>
        <taxon>Placobranchoidea</taxon>
        <taxon>Plakobranchidae</taxon>
        <taxon>Elysia</taxon>
    </lineage>
</organism>
<reference evidence="2" key="1">
    <citation type="journal article" date="2023" name="G3 (Bethesda)">
        <title>A reference genome for the long-term kleptoplast-retaining sea slug Elysia crispata morphotype clarki.</title>
        <authorList>
            <person name="Eastman K.E."/>
            <person name="Pendleton A.L."/>
            <person name="Shaikh M.A."/>
            <person name="Suttiyut T."/>
            <person name="Ogas R."/>
            <person name="Tomko P."/>
            <person name="Gavelis G."/>
            <person name="Widhalm J.R."/>
            <person name="Wisecaver J.H."/>
        </authorList>
    </citation>
    <scope>NUCLEOTIDE SEQUENCE</scope>
    <source>
        <strain evidence="2">ECLA1</strain>
    </source>
</reference>
<proteinExistence type="predicted"/>
<dbReference type="EMBL" id="JAWDGP010001480">
    <property type="protein sequence ID" value="KAK3791205.1"/>
    <property type="molecule type" value="Genomic_DNA"/>
</dbReference>
<protein>
    <submittedName>
        <fullName evidence="2">Uncharacterized protein</fullName>
    </submittedName>
</protein>